<feature type="region of interest" description="Disordered" evidence="1">
    <location>
        <begin position="180"/>
        <end position="246"/>
    </location>
</feature>
<dbReference type="EMBL" id="FP929128">
    <property type="protein sequence ID" value="CBX96197.1"/>
    <property type="molecule type" value="Genomic_DNA"/>
</dbReference>
<dbReference type="VEuPathDB" id="FungiDB:LEMA_P111160.1"/>
<feature type="compositionally biased region" description="Low complexity" evidence="1">
    <location>
        <begin position="194"/>
        <end position="207"/>
    </location>
</feature>
<evidence type="ECO:0000313" key="3">
    <source>
        <dbReference type="Proteomes" id="UP000002668"/>
    </source>
</evidence>
<reference evidence="3" key="1">
    <citation type="journal article" date="2011" name="Nat. Commun.">
        <title>Effector diversification within compartments of the Leptosphaeria maculans genome affected by Repeat-Induced Point mutations.</title>
        <authorList>
            <person name="Rouxel T."/>
            <person name="Grandaubert J."/>
            <person name="Hane J.K."/>
            <person name="Hoede C."/>
            <person name="van de Wouw A.P."/>
            <person name="Couloux A."/>
            <person name="Dominguez V."/>
            <person name="Anthouard V."/>
            <person name="Bally P."/>
            <person name="Bourras S."/>
            <person name="Cozijnsen A.J."/>
            <person name="Ciuffetti L.M."/>
            <person name="Degrave A."/>
            <person name="Dilmaghani A."/>
            <person name="Duret L."/>
            <person name="Fudal I."/>
            <person name="Goodwin S.B."/>
            <person name="Gout L."/>
            <person name="Glaser N."/>
            <person name="Linglin J."/>
            <person name="Kema G.H.J."/>
            <person name="Lapalu N."/>
            <person name="Lawrence C.B."/>
            <person name="May K."/>
            <person name="Meyer M."/>
            <person name="Ollivier B."/>
            <person name="Poulain J."/>
            <person name="Schoch C.L."/>
            <person name="Simon A."/>
            <person name="Spatafora J.W."/>
            <person name="Stachowiak A."/>
            <person name="Turgeon B.G."/>
            <person name="Tyler B.M."/>
            <person name="Vincent D."/>
            <person name="Weissenbach J."/>
            <person name="Amselem J."/>
            <person name="Quesneville H."/>
            <person name="Oliver R.P."/>
            <person name="Wincker P."/>
            <person name="Balesdent M.-H."/>
            <person name="Howlett B.J."/>
        </authorList>
    </citation>
    <scope>NUCLEOTIDE SEQUENCE [LARGE SCALE GENOMIC DNA]</scope>
    <source>
        <strain evidence="3">JN3 / isolate v23.1.3 / race Av1-4-5-6-7-8</strain>
    </source>
</reference>
<feature type="compositionally biased region" description="Low complexity" evidence="1">
    <location>
        <begin position="94"/>
        <end position="108"/>
    </location>
</feature>
<evidence type="ECO:0000256" key="1">
    <source>
        <dbReference type="SAM" id="MobiDB-lite"/>
    </source>
</evidence>
<evidence type="ECO:0000313" key="2">
    <source>
        <dbReference type="EMBL" id="CBX96197.1"/>
    </source>
</evidence>
<feature type="compositionally biased region" description="Polar residues" evidence="1">
    <location>
        <begin position="109"/>
        <end position="118"/>
    </location>
</feature>
<keyword evidence="3" id="KW-1185">Reference proteome</keyword>
<dbReference type="HOGENOM" id="CLU_1129221_0_0_1"/>
<proteinExistence type="predicted"/>
<feature type="region of interest" description="Disordered" evidence="1">
    <location>
        <begin position="92"/>
        <end position="150"/>
    </location>
</feature>
<dbReference type="Proteomes" id="UP000002668">
    <property type="component" value="Genome"/>
</dbReference>
<protein>
    <submittedName>
        <fullName evidence="2">Predicted protein</fullName>
    </submittedName>
</protein>
<feature type="compositionally biased region" description="Pro residues" evidence="1">
    <location>
        <begin position="134"/>
        <end position="143"/>
    </location>
</feature>
<organism evidence="3">
    <name type="scientific">Leptosphaeria maculans (strain JN3 / isolate v23.1.3 / race Av1-4-5-6-7-8)</name>
    <name type="common">Blackleg fungus</name>
    <name type="synonym">Phoma lingam</name>
    <dbReference type="NCBI Taxonomy" id="985895"/>
    <lineage>
        <taxon>Eukaryota</taxon>
        <taxon>Fungi</taxon>
        <taxon>Dikarya</taxon>
        <taxon>Ascomycota</taxon>
        <taxon>Pezizomycotina</taxon>
        <taxon>Dothideomycetes</taxon>
        <taxon>Pleosporomycetidae</taxon>
        <taxon>Pleosporales</taxon>
        <taxon>Pleosporineae</taxon>
        <taxon>Leptosphaeriaceae</taxon>
        <taxon>Plenodomus</taxon>
        <taxon>Plenodomus lingam/Leptosphaeria maculans species complex</taxon>
    </lineage>
</organism>
<dbReference type="InParanoid" id="E4ZXV2"/>
<dbReference type="AlphaFoldDB" id="E4ZXV2"/>
<accession>E4ZXV2</accession>
<gene>
    <name evidence="2" type="ORF">LEMA_P111160.1</name>
</gene>
<sequence>MLTGTYKSVFGQSRDRYRMPINAPGIASPAPQKSPTRGPGYLYRHHTKPPSPLLATMSIIHPGDEKQEIRQFIGEEKTETLDTMPRFLRRIFNPTSTSTSTPTSTSKSNPFRSITRTTSEPDVHLHAHTVTSPSSPPQPPSPSQSPLQRTRRVLVRSPLDPHNTTPSAWKSVFFEPETGNEEEHMALRETGCGASLANSNSNSNTDSTDLHRPILASAQQPSERVVQTPRTRRRLSKKRRGPGSKG</sequence>
<name>E4ZXV2_LEPMJ</name>
<feature type="compositionally biased region" description="Basic residues" evidence="1">
    <location>
        <begin position="230"/>
        <end position="246"/>
    </location>
</feature>